<evidence type="ECO:0000313" key="2">
    <source>
        <dbReference type="EMBL" id="KAA3466899.1"/>
    </source>
</evidence>
<name>A0A5B6VCK9_9ROSI</name>
<proteinExistence type="predicted"/>
<comment type="caution">
    <text evidence="2">The sequence shown here is derived from an EMBL/GenBank/DDBJ whole genome shotgun (WGS) entry which is preliminary data.</text>
</comment>
<protein>
    <submittedName>
        <fullName evidence="2">RRP15-like protein</fullName>
    </submittedName>
</protein>
<evidence type="ECO:0000313" key="3">
    <source>
        <dbReference type="Proteomes" id="UP000325315"/>
    </source>
</evidence>
<dbReference type="Proteomes" id="UP000325315">
    <property type="component" value="Unassembled WGS sequence"/>
</dbReference>
<reference evidence="3" key="1">
    <citation type="journal article" date="2019" name="Plant Biotechnol. J.">
        <title>Genome sequencing of the Australian wild diploid species Gossypium australe highlights disease resistance and delayed gland morphogenesis.</title>
        <authorList>
            <person name="Cai Y."/>
            <person name="Cai X."/>
            <person name="Wang Q."/>
            <person name="Wang P."/>
            <person name="Zhang Y."/>
            <person name="Cai C."/>
            <person name="Xu Y."/>
            <person name="Wang K."/>
            <person name="Zhou Z."/>
            <person name="Wang C."/>
            <person name="Geng S."/>
            <person name="Li B."/>
            <person name="Dong Q."/>
            <person name="Hou Y."/>
            <person name="Wang H."/>
            <person name="Ai P."/>
            <person name="Liu Z."/>
            <person name="Yi F."/>
            <person name="Sun M."/>
            <person name="An G."/>
            <person name="Cheng J."/>
            <person name="Zhang Y."/>
            <person name="Shi Q."/>
            <person name="Xie Y."/>
            <person name="Shi X."/>
            <person name="Chang Y."/>
            <person name="Huang F."/>
            <person name="Chen Y."/>
            <person name="Hong S."/>
            <person name="Mi L."/>
            <person name="Sun Q."/>
            <person name="Zhang L."/>
            <person name="Zhou B."/>
            <person name="Peng R."/>
            <person name="Zhang X."/>
            <person name="Liu F."/>
        </authorList>
    </citation>
    <scope>NUCLEOTIDE SEQUENCE [LARGE SCALE GENOMIC DNA]</scope>
    <source>
        <strain evidence="3">cv. PA1801</strain>
    </source>
</reference>
<organism evidence="2 3">
    <name type="scientific">Gossypium australe</name>
    <dbReference type="NCBI Taxonomy" id="47621"/>
    <lineage>
        <taxon>Eukaryota</taxon>
        <taxon>Viridiplantae</taxon>
        <taxon>Streptophyta</taxon>
        <taxon>Embryophyta</taxon>
        <taxon>Tracheophyta</taxon>
        <taxon>Spermatophyta</taxon>
        <taxon>Magnoliopsida</taxon>
        <taxon>eudicotyledons</taxon>
        <taxon>Gunneridae</taxon>
        <taxon>Pentapetalae</taxon>
        <taxon>rosids</taxon>
        <taxon>malvids</taxon>
        <taxon>Malvales</taxon>
        <taxon>Malvaceae</taxon>
        <taxon>Malvoideae</taxon>
        <taxon>Gossypium</taxon>
    </lineage>
</organism>
<accession>A0A5B6VCK9</accession>
<gene>
    <name evidence="2" type="ORF">EPI10_001960</name>
</gene>
<keyword evidence="3" id="KW-1185">Reference proteome</keyword>
<feature type="region of interest" description="Disordered" evidence="1">
    <location>
        <begin position="68"/>
        <end position="90"/>
    </location>
</feature>
<dbReference type="EMBL" id="SMMG02000007">
    <property type="protein sequence ID" value="KAA3466899.1"/>
    <property type="molecule type" value="Genomic_DNA"/>
</dbReference>
<sequence length="90" mass="10208">MNHLANLVQNIERGRSVGHEAVEVAKTVLEVANVTWTAMECCHHRHTLNDDSPKNHDAFKLEKELETLKSENQQSQESFGTEPQTLQQSL</sequence>
<evidence type="ECO:0000256" key="1">
    <source>
        <dbReference type="SAM" id="MobiDB-lite"/>
    </source>
</evidence>
<dbReference type="OrthoDB" id="845076at2759"/>
<dbReference type="AlphaFoldDB" id="A0A5B6VCK9"/>
<feature type="compositionally biased region" description="Polar residues" evidence="1">
    <location>
        <begin position="70"/>
        <end position="90"/>
    </location>
</feature>